<keyword evidence="2" id="KW-1185">Reference proteome</keyword>
<organism evidence="1 2">
    <name type="scientific">Pelomonas nitida</name>
    <dbReference type="NCBI Taxonomy" id="3299027"/>
    <lineage>
        <taxon>Bacteria</taxon>
        <taxon>Pseudomonadati</taxon>
        <taxon>Pseudomonadota</taxon>
        <taxon>Betaproteobacteria</taxon>
        <taxon>Burkholderiales</taxon>
        <taxon>Sphaerotilaceae</taxon>
        <taxon>Roseateles</taxon>
    </lineage>
</organism>
<proteinExistence type="predicted"/>
<sequence>MNLPPASLPGLRPLAGKAVSPMPSLGASGVGSGVAISRPNVAIERQAHTMRAIAAP</sequence>
<name>A0ABW7GC60_9BURK</name>
<dbReference type="Proteomes" id="UP001606305">
    <property type="component" value="Unassembled WGS sequence"/>
</dbReference>
<comment type="caution">
    <text evidence="1">The sequence shown here is derived from an EMBL/GenBank/DDBJ whole genome shotgun (WGS) entry which is preliminary data.</text>
</comment>
<dbReference type="EMBL" id="JBIGIA010000023">
    <property type="protein sequence ID" value="MFG6459492.1"/>
    <property type="molecule type" value="Genomic_DNA"/>
</dbReference>
<gene>
    <name evidence="1" type="ORF">ACG00X_21875</name>
</gene>
<evidence type="ECO:0000313" key="1">
    <source>
        <dbReference type="EMBL" id="MFG6459492.1"/>
    </source>
</evidence>
<dbReference type="RefSeq" id="WP_394491546.1">
    <property type="nucleotide sequence ID" value="NZ_JBIGIA010000023.1"/>
</dbReference>
<reference evidence="1 2" key="1">
    <citation type="submission" date="2024-09" db="EMBL/GenBank/DDBJ databases">
        <title>Novel species of the genus Pelomonas and Roseateles isolated from streams.</title>
        <authorList>
            <person name="Lu H."/>
        </authorList>
    </citation>
    <scope>NUCLEOTIDE SEQUENCE [LARGE SCALE GENOMIC DNA]</scope>
    <source>
        <strain evidence="1 2">BYS96W</strain>
    </source>
</reference>
<evidence type="ECO:0000313" key="2">
    <source>
        <dbReference type="Proteomes" id="UP001606305"/>
    </source>
</evidence>
<protein>
    <submittedName>
        <fullName evidence="1">Uncharacterized protein</fullName>
    </submittedName>
</protein>
<accession>A0ABW7GC60</accession>